<dbReference type="AlphaFoldDB" id="A0A9D7SV26"/>
<feature type="signal peptide" evidence="1">
    <location>
        <begin position="1"/>
        <end position="22"/>
    </location>
</feature>
<evidence type="ECO:0000313" key="4">
    <source>
        <dbReference type="Proteomes" id="UP000808337"/>
    </source>
</evidence>
<dbReference type="Gene3D" id="1.25.40.10">
    <property type="entry name" value="Tetratricopeptide repeat domain"/>
    <property type="match status" value="1"/>
</dbReference>
<dbReference type="EMBL" id="JADKGY010000025">
    <property type="protein sequence ID" value="MBK9983748.1"/>
    <property type="molecule type" value="Genomic_DNA"/>
</dbReference>
<feature type="domain" description="CHAT" evidence="2">
    <location>
        <begin position="575"/>
        <end position="848"/>
    </location>
</feature>
<feature type="chain" id="PRO_5039280610" evidence="1">
    <location>
        <begin position="23"/>
        <end position="855"/>
    </location>
</feature>
<dbReference type="Pfam" id="PF12770">
    <property type="entry name" value="CHAT"/>
    <property type="match status" value="1"/>
</dbReference>
<name>A0A9D7SV26_9BACT</name>
<evidence type="ECO:0000259" key="2">
    <source>
        <dbReference type="Pfam" id="PF12770"/>
    </source>
</evidence>
<dbReference type="Proteomes" id="UP000808337">
    <property type="component" value="Unassembled WGS sequence"/>
</dbReference>
<accession>A0A9D7SV26</accession>
<organism evidence="3 4">
    <name type="scientific">Candidatus Opimibacter skivensis</name>
    <dbReference type="NCBI Taxonomy" id="2982028"/>
    <lineage>
        <taxon>Bacteria</taxon>
        <taxon>Pseudomonadati</taxon>
        <taxon>Bacteroidota</taxon>
        <taxon>Saprospiria</taxon>
        <taxon>Saprospirales</taxon>
        <taxon>Saprospiraceae</taxon>
        <taxon>Candidatus Opimibacter</taxon>
    </lineage>
</organism>
<proteinExistence type="predicted"/>
<protein>
    <submittedName>
        <fullName evidence="3">CHAT domain-containing protein</fullName>
    </submittedName>
</protein>
<evidence type="ECO:0000313" key="3">
    <source>
        <dbReference type="EMBL" id="MBK9983748.1"/>
    </source>
</evidence>
<comment type="caution">
    <text evidence="3">The sequence shown here is derived from an EMBL/GenBank/DDBJ whole genome shotgun (WGS) entry which is preliminary data.</text>
</comment>
<dbReference type="InterPro" id="IPR024983">
    <property type="entry name" value="CHAT_dom"/>
</dbReference>
<evidence type="ECO:0000256" key="1">
    <source>
        <dbReference type="SAM" id="SignalP"/>
    </source>
</evidence>
<gene>
    <name evidence="3" type="ORF">IPP15_15490</name>
</gene>
<sequence>MKITALLLSLFIFSLLSYSVQAQLLDKTDEDTLNLLYNHKEYHAYFKKINRLSEGAYKLKDSKTLFYLGTLLKQEFGEMTDDEHMLIRREAMNTGFNIQKITGNINESLAVYLIAHQHVNDKKNLDSLAWYIENVISNLYTRKGDYEKAQYYSSLLESSLRYYKMTEQLSRCCTNLGTILESQFKIDQAILAFERGYQIADSIHYNSGIFGNVLSLANVYNQYPDLGSPELYLLKAEEVLPMLTHDNGYLEKKAGLEMEIADYKNAHGKCLESIPHYKEAILTLTQYYPNTKRREFAKYYTSFAKAYICSDSLIAAKRTINLGIACLIPEFKEDDEMPLINQLFPENSFVNLLELKSQIYEQDYTASSEKKDLQKALSCIELALDVNDMIRETVVADPSKLVSIRSNKGLIGKAIAILYKLTCMDNSNNYYARARTLFNRSKSVLYNDKTRRNNLTGLLSSSDRQRWIALQDSLVNGYESKFETGADINYINGKILAFQEQIDKLFESYNSELLITQEPDQYVEYLITQDNIYSLSSFNGQQKFLKLGLLSDFQGLGDRLNEFISQKAMSLDDGLLKDIYTFLIKPVTVHLPDHFVIIPDGSIGYVPFEMLQDEEGKYLFEKSTISYSFEYQMYQEGSVHDDRSLEVYCLAPKYKLKELKGTEVSRGSIYDLPFAKMEVDSIKRLYGSSAMTSQSGDKKDLDQKLNEAHIFHYAGHAIIRNEKAYLALNDSGEEKQQLTASEIGLKHHALDLVVLSACETGLGKMEQGEGIRSLGRSFMESGAQATVISLWNVNDRSTAMIMAAFYKYLKNGKRKDDALRQAKLDYITQAQLRFKHPYYWAAFIPAGDMSVLQIK</sequence>
<dbReference type="InterPro" id="IPR011990">
    <property type="entry name" value="TPR-like_helical_dom_sf"/>
</dbReference>
<dbReference type="PANTHER" id="PTHR10098">
    <property type="entry name" value="RAPSYN-RELATED"/>
    <property type="match status" value="1"/>
</dbReference>
<keyword evidence="1" id="KW-0732">Signal</keyword>
<dbReference type="SUPFAM" id="SSF48452">
    <property type="entry name" value="TPR-like"/>
    <property type="match status" value="1"/>
</dbReference>
<dbReference type="PANTHER" id="PTHR10098:SF112">
    <property type="entry name" value="SLR0380 PROTEIN"/>
    <property type="match status" value="1"/>
</dbReference>
<reference evidence="3 4" key="1">
    <citation type="submission" date="2020-10" db="EMBL/GenBank/DDBJ databases">
        <title>Connecting structure to function with the recovery of over 1000 high-quality activated sludge metagenome-assembled genomes encoding full-length rRNA genes using long-read sequencing.</title>
        <authorList>
            <person name="Singleton C.M."/>
            <person name="Petriglieri F."/>
            <person name="Kristensen J.M."/>
            <person name="Kirkegaard R.H."/>
            <person name="Michaelsen T.Y."/>
            <person name="Andersen M.H."/>
            <person name="Karst S.M."/>
            <person name="Dueholm M.S."/>
            <person name="Nielsen P.H."/>
            <person name="Albertsen M."/>
        </authorList>
    </citation>
    <scope>NUCLEOTIDE SEQUENCE [LARGE SCALE GENOMIC DNA]</scope>
    <source>
        <strain evidence="3">Ribe_18-Q3-R11-54_MAXAC.273</strain>
    </source>
</reference>